<organism evidence="3 4">
    <name type="scientific">Steroidobacter gossypii</name>
    <dbReference type="NCBI Taxonomy" id="2805490"/>
    <lineage>
        <taxon>Bacteria</taxon>
        <taxon>Pseudomonadati</taxon>
        <taxon>Pseudomonadota</taxon>
        <taxon>Gammaproteobacteria</taxon>
        <taxon>Steroidobacterales</taxon>
        <taxon>Steroidobacteraceae</taxon>
        <taxon>Steroidobacter</taxon>
    </lineage>
</organism>
<feature type="domain" description="Zinc finger/thioredoxin putative" evidence="2">
    <location>
        <begin position="1"/>
        <end position="37"/>
    </location>
</feature>
<gene>
    <name evidence="3" type="ORF">JM946_01945</name>
</gene>
<dbReference type="Pfam" id="PF11906">
    <property type="entry name" value="DUF3426"/>
    <property type="match status" value="1"/>
</dbReference>
<evidence type="ECO:0000256" key="1">
    <source>
        <dbReference type="SAM" id="MobiDB-lite"/>
    </source>
</evidence>
<protein>
    <submittedName>
        <fullName evidence="3">DUF3426 domain-containing protein</fullName>
    </submittedName>
</protein>
<keyword evidence="4" id="KW-1185">Reference proteome</keyword>
<comment type="caution">
    <text evidence="3">The sequence shown here is derived from an EMBL/GenBank/DDBJ whole genome shotgun (WGS) entry which is preliminary data.</text>
</comment>
<evidence type="ECO:0000313" key="4">
    <source>
        <dbReference type="Proteomes" id="UP000661077"/>
    </source>
</evidence>
<sequence length="405" mass="45103">MLTQCPSCQTTFRVTSEILRVAHGQVRCGRCQTQFDALERLIEETDDGAIESGRYMRPPRAIPQPPPSPGQIDVDEPVEHEDITLEGRHIEISGVYEAIDETGQGQPQIREEVIEDWVEIGDTDDTLDTDVERRLESERVDSEPEAIDMREDYPSEVDEIAEEDAAMQAAAEQMEAQRAALQSGRWAQSQPQQARSNFVRAPTGTRTRRNPRAVTADETPAVEFDFPTQQRAEHTSSLWKILAAPLILLLLVQVVHHYRSVLARHPQLGAPLQSVYGALGLTLRPDWNLHAYEVRQWGVVADPSQPGTLKVRASVKNLADFPQPYPLIKLVLEDRWGDQVRAREFDPSEYLDPTAAPDRMLAPAQQTNASIAIVDPGPDAEGFRFDVCLRGARGPVCAADVPGKL</sequence>
<proteinExistence type="predicted"/>
<dbReference type="Pfam" id="PF13719">
    <property type="entry name" value="Zn_ribbon_5"/>
    <property type="match status" value="1"/>
</dbReference>
<dbReference type="NCBIfam" id="TIGR02098">
    <property type="entry name" value="MJ0042_CXXC"/>
    <property type="match status" value="1"/>
</dbReference>
<dbReference type="InterPro" id="IPR021834">
    <property type="entry name" value="DUF3426"/>
</dbReference>
<dbReference type="InterPro" id="IPR011723">
    <property type="entry name" value="Znf/thioredoxin_put"/>
</dbReference>
<reference evidence="3 4" key="1">
    <citation type="journal article" date="2021" name="Int. J. Syst. Evol. Microbiol.">
        <title>Steroidobacter gossypii sp. nov., isolated from soil of cotton cropping field.</title>
        <authorList>
            <person name="Huang R."/>
            <person name="Yang S."/>
            <person name="Zhen C."/>
            <person name="Liu W."/>
        </authorList>
    </citation>
    <scope>NUCLEOTIDE SEQUENCE [LARGE SCALE GENOMIC DNA]</scope>
    <source>
        <strain evidence="3 4">S1-65</strain>
    </source>
</reference>
<evidence type="ECO:0000313" key="3">
    <source>
        <dbReference type="EMBL" id="MBM0103481.1"/>
    </source>
</evidence>
<dbReference type="EMBL" id="JAEVLS010000001">
    <property type="protein sequence ID" value="MBM0103481.1"/>
    <property type="molecule type" value="Genomic_DNA"/>
</dbReference>
<accession>A0ABS1WR83</accession>
<feature type="region of interest" description="Disordered" evidence="1">
    <location>
        <begin position="50"/>
        <end position="71"/>
    </location>
</feature>
<evidence type="ECO:0000259" key="2">
    <source>
        <dbReference type="Pfam" id="PF13719"/>
    </source>
</evidence>
<dbReference type="Gene3D" id="2.30.30.380">
    <property type="entry name" value="Zn-finger domain of Sec23/24"/>
    <property type="match status" value="1"/>
</dbReference>
<name>A0ABS1WR83_9GAMM</name>
<feature type="compositionally biased region" description="Pro residues" evidence="1">
    <location>
        <begin position="60"/>
        <end position="69"/>
    </location>
</feature>
<dbReference type="RefSeq" id="WP_203165452.1">
    <property type="nucleotide sequence ID" value="NZ_JAEVLS010000001.1"/>
</dbReference>
<dbReference type="Proteomes" id="UP000661077">
    <property type="component" value="Unassembled WGS sequence"/>
</dbReference>